<keyword evidence="1" id="KW-1133">Transmembrane helix</keyword>
<dbReference type="AlphaFoldDB" id="A0A1M7HXJ9"/>
<dbReference type="STRING" id="1419482.SAMN05444266_107420"/>
<name>A0A1M7HXJ9_9BACT</name>
<gene>
    <name evidence="2" type="ORF">SAMN05444266_107420</name>
</gene>
<feature type="transmembrane region" description="Helical" evidence="1">
    <location>
        <begin position="109"/>
        <end position="132"/>
    </location>
</feature>
<protein>
    <recommendedName>
        <fullName evidence="4">Zinc-finger</fullName>
    </recommendedName>
</protein>
<accession>A0A1M7HXJ9</accession>
<reference evidence="2 3" key="1">
    <citation type="submission" date="2016-11" db="EMBL/GenBank/DDBJ databases">
        <authorList>
            <person name="Jaros S."/>
            <person name="Januszkiewicz K."/>
            <person name="Wedrychowicz H."/>
        </authorList>
    </citation>
    <scope>NUCLEOTIDE SEQUENCE [LARGE SCALE GENOMIC DNA]</scope>
    <source>
        <strain evidence="2 3">DSM 27406</strain>
    </source>
</reference>
<organism evidence="2 3">
    <name type="scientific">Chitinophaga jiangningensis</name>
    <dbReference type="NCBI Taxonomy" id="1419482"/>
    <lineage>
        <taxon>Bacteria</taxon>
        <taxon>Pseudomonadati</taxon>
        <taxon>Bacteroidota</taxon>
        <taxon>Chitinophagia</taxon>
        <taxon>Chitinophagales</taxon>
        <taxon>Chitinophagaceae</taxon>
        <taxon>Chitinophaga</taxon>
    </lineage>
</organism>
<dbReference type="EMBL" id="FRBL01000007">
    <property type="protein sequence ID" value="SHM33138.1"/>
    <property type="molecule type" value="Genomic_DNA"/>
</dbReference>
<dbReference type="Proteomes" id="UP000184420">
    <property type="component" value="Unassembled WGS sequence"/>
</dbReference>
<dbReference type="RefSeq" id="WP_073084536.1">
    <property type="nucleotide sequence ID" value="NZ_FRBL01000007.1"/>
</dbReference>
<evidence type="ECO:0000256" key="1">
    <source>
        <dbReference type="SAM" id="Phobius"/>
    </source>
</evidence>
<evidence type="ECO:0008006" key="4">
    <source>
        <dbReference type="Google" id="ProtNLM"/>
    </source>
</evidence>
<evidence type="ECO:0000313" key="2">
    <source>
        <dbReference type="EMBL" id="SHM33138.1"/>
    </source>
</evidence>
<keyword evidence="1" id="KW-0812">Transmembrane</keyword>
<evidence type="ECO:0000313" key="3">
    <source>
        <dbReference type="Proteomes" id="UP000184420"/>
    </source>
</evidence>
<keyword evidence="1" id="KW-0472">Membrane</keyword>
<sequence length="155" mass="18147">MNIKEYIDSGIIERYLLGLATPEQEAELQYLREIYPVLRREAEAVELRLETMVFEEAVKPPPAIKTRVMDEIREPYSHESYNGRNYTNNNNDTYIHLNPGWKRQITVSVWWRCAFIAMCVALMALAATTLYLHNQVQRLQDVIIHHNYPSPPATR</sequence>
<keyword evidence="3" id="KW-1185">Reference proteome</keyword>
<proteinExistence type="predicted"/>
<dbReference type="OrthoDB" id="952577at2"/>